<comment type="subcellular location">
    <subcellularLocation>
        <location evidence="1">Membrane</location>
        <topology evidence="1">Peripheral membrane protein</topology>
    </subcellularLocation>
</comment>
<keyword evidence="5" id="KW-0406">Ion transport</keyword>
<keyword evidence="3" id="KW-0813">Transport</keyword>
<keyword evidence="7" id="KW-0139">CF(1)</keyword>
<comment type="similarity">
    <text evidence="2">Belongs to the ATPase gamma chain family.</text>
</comment>
<proteinExistence type="inferred from homology"/>
<dbReference type="SUPFAM" id="SSF52943">
    <property type="entry name" value="ATP synthase (F1-ATPase), gamma subunit"/>
    <property type="match status" value="1"/>
</dbReference>
<feature type="chain" id="PRO_5045173847" description="Lipoprotein" evidence="9">
    <location>
        <begin position="32"/>
        <end position="142"/>
    </location>
</feature>
<evidence type="ECO:0008006" key="12">
    <source>
        <dbReference type="Google" id="ProtNLM"/>
    </source>
</evidence>
<evidence type="ECO:0000256" key="1">
    <source>
        <dbReference type="ARBA" id="ARBA00004170"/>
    </source>
</evidence>
<evidence type="ECO:0000313" key="10">
    <source>
        <dbReference type="EMBL" id="MCP1384584.1"/>
    </source>
</evidence>
<sequence length="142" mass="16194">MYRLILIFMIKNNHYLSVSTLSFLLFSFVFSCSPAPDKVGNLDLVKWRSDRGGCGDVRKGLEKEFVKIQSELLGKHIDDVGYMLGRPDIQQLGSRDQKFYVYFLEKGIHCTDITQKSAAQKVILRFNAVGLLSEITFQARPL</sequence>
<dbReference type="InterPro" id="IPR035968">
    <property type="entry name" value="ATP_synth_F1_ATPase_gsu"/>
</dbReference>
<organism evidence="10 11">
    <name type="scientific">Runella salmonicolor</name>
    <dbReference type="NCBI Taxonomy" id="2950278"/>
    <lineage>
        <taxon>Bacteria</taxon>
        <taxon>Pseudomonadati</taxon>
        <taxon>Bacteroidota</taxon>
        <taxon>Cytophagia</taxon>
        <taxon>Cytophagales</taxon>
        <taxon>Spirosomataceae</taxon>
        <taxon>Runella</taxon>
    </lineage>
</organism>
<evidence type="ECO:0000313" key="11">
    <source>
        <dbReference type="Proteomes" id="UP001204772"/>
    </source>
</evidence>
<protein>
    <recommendedName>
        <fullName evidence="12">Lipoprotein</fullName>
    </recommendedName>
</protein>
<evidence type="ECO:0000256" key="8">
    <source>
        <dbReference type="ARBA" id="ARBA00023310"/>
    </source>
</evidence>
<gene>
    <name evidence="10" type="ORF">NCI00_19255</name>
</gene>
<keyword evidence="8" id="KW-0066">ATP synthesis</keyword>
<dbReference type="RefSeq" id="WP_253530253.1">
    <property type="nucleotide sequence ID" value="NZ_JAMZEL010000008.1"/>
</dbReference>
<feature type="signal peptide" evidence="9">
    <location>
        <begin position="1"/>
        <end position="31"/>
    </location>
</feature>
<reference evidence="10 11" key="1">
    <citation type="submission" date="2022-06" db="EMBL/GenBank/DDBJ databases">
        <title>Runella sp. S5 genome sequencing.</title>
        <authorList>
            <person name="Park S."/>
        </authorList>
    </citation>
    <scope>NUCLEOTIDE SEQUENCE [LARGE SCALE GENOMIC DNA]</scope>
    <source>
        <strain evidence="10 11">S5</strain>
    </source>
</reference>
<evidence type="ECO:0000256" key="4">
    <source>
        <dbReference type="ARBA" id="ARBA00022781"/>
    </source>
</evidence>
<keyword evidence="9" id="KW-0732">Signal</keyword>
<evidence type="ECO:0000256" key="3">
    <source>
        <dbReference type="ARBA" id="ARBA00022448"/>
    </source>
</evidence>
<dbReference type="Proteomes" id="UP001204772">
    <property type="component" value="Unassembled WGS sequence"/>
</dbReference>
<name>A0ABT1FS70_9BACT</name>
<dbReference type="PROSITE" id="PS51257">
    <property type="entry name" value="PROKAR_LIPOPROTEIN"/>
    <property type="match status" value="1"/>
</dbReference>
<evidence type="ECO:0000256" key="7">
    <source>
        <dbReference type="ARBA" id="ARBA00023196"/>
    </source>
</evidence>
<accession>A0ABT1FS70</accession>
<evidence type="ECO:0000256" key="9">
    <source>
        <dbReference type="SAM" id="SignalP"/>
    </source>
</evidence>
<evidence type="ECO:0000256" key="5">
    <source>
        <dbReference type="ARBA" id="ARBA00023065"/>
    </source>
</evidence>
<evidence type="ECO:0000256" key="2">
    <source>
        <dbReference type="ARBA" id="ARBA00007681"/>
    </source>
</evidence>
<evidence type="ECO:0000256" key="6">
    <source>
        <dbReference type="ARBA" id="ARBA00023136"/>
    </source>
</evidence>
<comment type="caution">
    <text evidence="10">The sequence shown here is derived from an EMBL/GenBank/DDBJ whole genome shotgun (WGS) entry which is preliminary data.</text>
</comment>
<keyword evidence="11" id="KW-1185">Reference proteome</keyword>
<keyword evidence="4" id="KW-0375">Hydrogen ion transport</keyword>
<dbReference type="EMBL" id="JAMZEL010000008">
    <property type="protein sequence ID" value="MCP1384584.1"/>
    <property type="molecule type" value="Genomic_DNA"/>
</dbReference>
<keyword evidence="6" id="KW-0472">Membrane</keyword>